<feature type="domain" description="Helicase C-terminal" evidence="5">
    <location>
        <begin position="290"/>
        <end position="435"/>
    </location>
</feature>
<dbReference type="SMART" id="SM00490">
    <property type="entry name" value="HELICc"/>
    <property type="match status" value="1"/>
</dbReference>
<evidence type="ECO:0000256" key="2">
    <source>
        <dbReference type="ARBA" id="ARBA00022840"/>
    </source>
</evidence>
<dbReference type="Pfam" id="PF00271">
    <property type="entry name" value="Helicase_C"/>
    <property type="match status" value="1"/>
</dbReference>
<sequence>MKAYEGQRLLKSEWEAFYPAADLTYAEKVPAMINEEKVAVCQRCGTKSQEQVPAGFYYCPACISLGRISSNQQLYTFPLTQLSKRSVSCQWTGSLSDAQKEIADQLVSDQSQADTFLVWAVTGAGKTEILYPLIQTYLSQGRRIAVTSPRVDVCNELHLRFTQSFQREKISLYHGSKRVDEGNQWIVCTIHQLFRYHQTFDLIILDEVDAFPYANNPFLEQAIMRAKQPQGKIVYLSATPSKELQRTVARCYRLPARYHRRPLPVPKVVLNLSLKKKLSQSKLPNPIITELERLLVKNDVLVFCPSIPLLEVVAQQLLANFPELTLTTVFANDEERLIKVENMRDSNYQVLITTTILERGVTFEGVSVMILDAAHRVFNKAALVQIAGRADRKGPFRSAEVCYVTSEWTRTIKQAVKEIKENNQLAMKAGLLDEMQ</sequence>
<dbReference type="RefSeq" id="WP_207674508.1">
    <property type="nucleotide sequence ID" value="NZ_JAFREM010000025.1"/>
</dbReference>
<dbReference type="SUPFAM" id="SSF52540">
    <property type="entry name" value="P-loop containing nucleoside triphosphate hydrolases"/>
    <property type="match status" value="1"/>
</dbReference>
<keyword evidence="7" id="KW-1185">Reference proteome</keyword>
<dbReference type="PANTHER" id="PTHR30580">
    <property type="entry name" value="PRIMOSOMAL PROTEIN N"/>
    <property type="match status" value="1"/>
</dbReference>
<evidence type="ECO:0000313" key="6">
    <source>
        <dbReference type="EMBL" id="MBO1307509.1"/>
    </source>
</evidence>
<evidence type="ECO:0000259" key="4">
    <source>
        <dbReference type="PROSITE" id="PS51192"/>
    </source>
</evidence>
<dbReference type="EMBL" id="JAFREM010000025">
    <property type="protein sequence ID" value="MBO1307509.1"/>
    <property type="molecule type" value="Genomic_DNA"/>
</dbReference>
<organism evidence="6 7">
    <name type="scientific">Candidatus Enterococcus moelleringii</name>
    <dbReference type="NCBI Taxonomy" id="2815325"/>
    <lineage>
        <taxon>Bacteria</taxon>
        <taxon>Bacillati</taxon>
        <taxon>Bacillota</taxon>
        <taxon>Bacilli</taxon>
        <taxon>Lactobacillales</taxon>
        <taxon>Enterococcaceae</taxon>
        <taxon>Enterococcus</taxon>
    </lineage>
</organism>
<keyword evidence="6" id="KW-0378">Hydrolase</keyword>
<evidence type="ECO:0000313" key="7">
    <source>
        <dbReference type="Proteomes" id="UP000664601"/>
    </source>
</evidence>
<dbReference type="PROSITE" id="PS51192">
    <property type="entry name" value="HELICASE_ATP_BIND_1"/>
    <property type="match status" value="1"/>
</dbReference>
<gene>
    <name evidence="6" type="ORF">JZO70_15140</name>
</gene>
<dbReference type="InterPro" id="IPR027417">
    <property type="entry name" value="P-loop_NTPase"/>
</dbReference>
<dbReference type="PANTHER" id="PTHR30580:SF1">
    <property type="entry name" value="COMF OPERON PROTEIN 1"/>
    <property type="match status" value="1"/>
</dbReference>
<evidence type="ECO:0000256" key="1">
    <source>
        <dbReference type="ARBA" id="ARBA00022741"/>
    </source>
</evidence>
<dbReference type="InterPro" id="IPR014001">
    <property type="entry name" value="Helicase_ATP-bd"/>
</dbReference>
<protein>
    <submittedName>
        <fullName evidence="6">DEAD/DEAH box helicase</fullName>
    </submittedName>
</protein>
<keyword evidence="1" id="KW-0547">Nucleotide-binding</keyword>
<proteinExistence type="predicted"/>
<keyword evidence="3" id="KW-0238">DNA-binding</keyword>
<dbReference type="Gene3D" id="3.40.50.300">
    <property type="entry name" value="P-loop containing nucleotide triphosphate hydrolases"/>
    <property type="match status" value="2"/>
</dbReference>
<dbReference type="SMART" id="SM00487">
    <property type="entry name" value="DEXDc"/>
    <property type="match status" value="1"/>
</dbReference>
<dbReference type="GO" id="GO:0004386">
    <property type="term" value="F:helicase activity"/>
    <property type="evidence" value="ECO:0007669"/>
    <property type="project" value="UniProtKB-KW"/>
</dbReference>
<dbReference type="InterPro" id="IPR006935">
    <property type="entry name" value="Helicase/UvrB_N"/>
</dbReference>
<keyword evidence="2" id="KW-0067">ATP-binding</keyword>
<dbReference type="Pfam" id="PF04851">
    <property type="entry name" value="ResIII"/>
    <property type="match status" value="1"/>
</dbReference>
<keyword evidence="6" id="KW-0347">Helicase</keyword>
<dbReference type="InterPro" id="IPR001650">
    <property type="entry name" value="Helicase_C-like"/>
</dbReference>
<dbReference type="PROSITE" id="PS51194">
    <property type="entry name" value="HELICASE_CTER"/>
    <property type="match status" value="1"/>
</dbReference>
<reference evidence="6 7" key="1">
    <citation type="submission" date="2021-03" db="EMBL/GenBank/DDBJ databases">
        <title>Enterococcal diversity collection.</title>
        <authorList>
            <person name="Gilmore M.S."/>
            <person name="Schwartzman J."/>
            <person name="Van Tyne D."/>
            <person name="Martin M."/>
            <person name="Earl A.M."/>
            <person name="Manson A.L."/>
            <person name="Straub T."/>
            <person name="Salamzade R."/>
            <person name="Saavedra J."/>
            <person name="Lebreton F."/>
            <person name="Prichula J."/>
            <person name="Schaufler K."/>
            <person name="Gaca A."/>
            <person name="Sgardioli B."/>
            <person name="Wagenaar J."/>
            <person name="Strong T."/>
        </authorList>
    </citation>
    <scope>NUCLEOTIDE SEQUENCE [LARGE SCALE GENOMIC DNA]</scope>
    <source>
        <strain evidence="6 7">669A</strain>
    </source>
</reference>
<comment type="caution">
    <text evidence="6">The sequence shown here is derived from an EMBL/GenBank/DDBJ whole genome shotgun (WGS) entry which is preliminary data.</text>
</comment>
<feature type="domain" description="Helicase ATP-binding" evidence="4">
    <location>
        <begin position="107"/>
        <end position="258"/>
    </location>
</feature>
<evidence type="ECO:0000259" key="5">
    <source>
        <dbReference type="PROSITE" id="PS51194"/>
    </source>
</evidence>
<dbReference type="CDD" id="cd18785">
    <property type="entry name" value="SF2_C"/>
    <property type="match status" value="1"/>
</dbReference>
<accession>A0ABS3LD01</accession>
<evidence type="ECO:0000256" key="3">
    <source>
        <dbReference type="ARBA" id="ARBA00023125"/>
    </source>
</evidence>
<name>A0ABS3LD01_9ENTE</name>
<dbReference type="Proteomes" id="UP000664601">
    <property type="component" value="Unassembled WGS sequence"/>
</dbReference>